<sequence>MNETDRMDFEQAMGEEFGQCLSPPLPFEDASAHECCEAIWRVLGDEVGPDRLATLSAADIAALAASFGRYFEVENPTEEQVRAAVARTLARWPVGSL</sequence>
<keyword evidence="2" id="KW-1185">Reference proteome</keyword>
<proteinExistence type="predicted"/>
<reference evidence="1 2" key="1">
    <citation type="submission" date="2023-07" db="EMBL/GenBank/DDBJ databases">
        <title>Sorghum-associated microbial communities from plants grown in Nebraska, USA.</title>
        <authorList>
            <person name="Schachtman D."/>
        </authorList>
    </citation>
    <scope>NUCLEOTIDE SEQUENCE [LARGE SCALE GENOMIC DNA]</scope>
    <source>
        <strain evidence="1 2">DS1307</strain>
    </source>
</reference>
<accession>A0ABT9Q108</accession>
<gene>
    <name evidence="1" type="ORF">J2T09_004950</name>
</gene>
<name>A0ABT9Q108_9HYPH</name>
<evidence type="ECO:0000313" key="2">
    <source>
        <dbReference type="Proteomes" id="UP001241472"/>
    </source>
</evidence>
<protein>
    <submittedName>
        <fullName evidence="1">Uncharacterized protein</fullName>
    </submittedName>
</protein>
<evidence type="ECO:0000313" key="1">
    <source>
        <dbReference type="EMBL" id="MDP9840170.1"/>
    </source>
</evidence>
<dbReference type="RefSeq" id="WP_306839515.1">
    <property type="nucleotide sequence ID" value="NZ_JAUSRF010000023.1"/>
</dbReference>
<dbReference type="EMBL" id="JAUSRF010000023">
    <property type="protein sequence ID" value="MDP9840170.1"/>
    <property type="molecule type" value="Genomic_DNA"/>
</dbReference>
<organism evidence="1 2">
    <name type="scientific">Neorhizobium huautlense</name>
    <dbReference type="NCBI Taxonomy" id="67774"/>
    <lineage>
        <taxon>Bacteria</taxon>
        <taxon>Pseudomonadati</taxon>
        <taxon>Pseudomonadota</taxon>
        <taxon>Alphaproteobacteria</taxon>
        <taxon>Hyphomicrobiales</taxon>
        <taxon>Rhizobiaceae</taxon>
        <taxon>Rhizobium/Agrobacterium group</taxon>
        <taxon>Neorhizobium</taxon>
    </lineage>
</organism>
<dbReference type="Proteomes" id="UP001241472">
    <property type="component" value="Unassembled WGS sequence"/>
</dbReference>
<comment type="caution">
    <text evidence="1">The sequence shown here is derived from an EMBL/GenBank/DDBJ whole genome shotgun (WGS) entry which is preliminary data.</text>
</comment>